<evidence type="ECO:0000313" key="3">
    <source>
        <dbReference type="Proteomes" id="UP000199800"/>
    </source>
</evidence>
<protein>
    <submittedName>
        <fullName evidence="2">TraX protein</fullName>
    </submittedName>
</protein>
<dbReference type="EMBL" id="FOHN01000006">
    <property type="protein sequence ID" value="SES97106.1"/>
    <property type="molecule type" value="Genomic_DNA"/>
</dbReference>
<feature type="transmembrane region" description="Helical" evidence="1">
    <location>
        <begin position="76"/>
        <end position="96"/>
    </location>
</feature>
<keyword evidence="1" id="KW-0812">Transmembrane</keyword>
<dbReference type="RefSeq" id="WP_177180649.1">
    <property type="nucleotide sequence ID" value="NZ_FOHN01000006.1"/>
</dbReference>
<keyword evidence="1" id="KW-1133">Transmembrane helix</keyword>
<evidence type="ECO:0000256" key="1">
    <source>
        <dbReference type="SAM" id="Phobius"/>
    </source>
</evidence>
<keyword evidence="1" id="KW-0472">Membrane</keyword>
<proteinExistence type="predicted"/>
<dbReference type="AlphaFoldDB" id="A0A1I0ARY3"/>
<keyword evidence="3" id="KW-1185">Reference proteome</keyword>
<feature type="transmembrane region" description="Helical" evidence="1">
    <location>
        <begin position="211"/>
        <end position="231"/>
    </location>
</feature>
<dbReference type="InterPro" id="IPR008875">
    <property type="entry name" value="TraX"/>
</dbReference>
<dbReference type="Pfam" id="PF05857">
    <property type="entry name" value="TraX"/>
    <property type="match status" value="1"/>
</dbReference>
<evidence type="ECO:0000313" key="2">
    <source>
        <dbReference type="EMBL" id="SES97106.1"/>
    </source>
</evidence>
<feature type="transmembrane region" description="Helical" evidence="1">
    <location>
        <begin position="133"/>
        <end position="150"/>
    </location>
</feature>
<feature type="transmembrane region" description="Helical" evidence="1">
    <location>
        <begin position="40"/>
        <end position="64"/>
    </location>
</feature>
<dbReference type="Proteomes" id="UP000199800">
    <property type="component" value="Unassembled WGS sequence"/>
</dbReference>
<feature type="transmembrane region" description="Helical" evidence="1">
    <location>
        <begin position="184"/>
        <end position="205"/>
    </location>
</feature>
<dbReference type="STRING" id="29364.SAMN04487772_10615"/>
<organism evidence="2 3">
    <name type="scientific">[Clostridium] polysaccharolyticum</name>
    <dbReference type="NCBI Taxonomy" id="29364"/>
    <lineage>
        <taxon>Bacteria</taxon>
        <taxon>Bacillati</taxon>
        <taxon>Bacillota</taxon>
        <taxon>Clostridia</taxon>
        <taxon>Lachnospirales</taxon>
        <taxon>Lachnospiraceae</taxon>
    </lineage>
</organism>
<gene>
    <name evidence="2" type="ORF">SAMN04487772_10615</name>
</gene>
<name>A0A1I0ARY3_9FIRM</name>
<feature type="transmembrane region" description="Helical" evidence="1">
    <location>
        <begin position="102"/>
        <end position="121"/>
    </location>
</feature>
<feature type="transmembrane region" description="Helical" evidence="1">
    <location>
        <begin position="12"/>
        <end position="34"/>
    </location>
</feature>
<sequence>MKQKKLAGLSGGQLKILALVTMIIDHFTAVFVDYNSYGRWYWIGRGIGRLSFPIYCFLIVEGFFHTRSIRKYGTRLFLFALISEVPYDLAFYGTVFEPHHQNVFFTLGLGIVLMSLVQVIPERFGEKKVKLENIVLLAAYALVFLVSYLVKGDYEISGLVLIYLMYLVHGNRKNVAFSNIVVNVMTGFEGIQMLGAVSAVPVYFYNGKKGISLKYFFYVIYPLHLLLFYWIKNFVM</sequence>
<feature type="transmembrane region" description="Helical" evidence="1">
    <location>
        <begin position="156"/>
        <end position="172"/>
    </location>
</feature>
<accession>A0A1I0ARY3</accession>
<reference evidence="2 3" key="1">
    <citation type="submission" date="2016-10" db="EMBL/GenBank/DDBJ databases">
        <authorList>
            <person name="de Groot N.N."/>
        </authorList>
    </citation>
    <scope>NUCLEOTIDE SEQUENCE [LARGE SCALE GENOMIC DNA]</scope>
    <source>
        <strain evidence="2 3">DSM 1801</strain>
    </source>
</reference>